<keyword evidence="9" id="KW-1185">Reference proteome</keyword>
<dbReference type="PANTHER" id="PTHR43620:SF7">
    <property type="entry name" value="GLYCEROPHOSPHODIESTER PHOSPHODIESTERASE GDPD5-RELATED"/>
    <property type="match status" value="1"/>
</dbReference>
<sequence length="85" mass="9212">MATYSSFAAYSLALLTGPPDLVLWCDVQLTKDGAGICSLDIKLDNSSDIANVYKDKQKSYLVNGVSTNGWFSIDFTLKDLANVIS</sequence>
<dbReference type="PANTHER" id="PTHR43620">
    <property type="entry name" value="GLYCEROPHOSPHORYL DIESTER PHOSPHODIESTERASE"/>
    <property type="match status" value="1"/>
</dbReference>
<organism evidence="8 9">
    <name type="scientific">Corchorus olitorius</name>
    <dbReference type="NCBI Taxonomy" id="93759"/>
    <lineage>
        <taxon>Eukaryota</taxon>
        <taxon>Viridiplantae</taxon>
        <taxon>Streptophyta</taxon>
        <taxon>Embryophyta</taxon>
        <taxon>Tracheophyta</taxon>
        <taxon>Spermatophyta</taxon>
        <taxon>Magnoliopsida</taxon>
        <taxon>eudicotyledons</taxon>
        <taxon>Gunneridae</taxon>
        <taxon>Pentapetalae</taxon>
        <taxon>rosids</taxon>
        <taxon>malvids</taxon>
        <taxon>Malvales</taxon>
        <taxon>Malvaceae</taxon>
        <taxon>Grewioideae</taxon>
        <taxon>Apeibeae</taxon>
        <taxon>Corchorus</taxon>
    </lineage>
</organism>
<evidence type="ECO:0000313" key="9">
    <source>
        <dbReference type="Proteomes" id="UP000187203"/>
    </source>
</evidence>
<proteinExistence type="inferred from homology"/>
<evidence type="ECO:0000313" key="8">
    <source>
        <dbReference type="EMBL" id="OMO88362.1"/>
    </source>
</evidence>
<dbReference type="OrthoDB" id="1058301at2759"/>
<evidence type="ECO:0000256" key="3">
    <source>
        <dbReference type="ARBA" id="ARBA00022729"/>
    </source>
</evidence>
<feature type="domain" description="GP-PDE" evidence="7">
    <location>
        <begin position="1"/>
        <end position="85"/>
    </location>
</feature>
<reference evidence="9" key="1">
    <citation type="submission" date="2013-09" db="EMBL/GenBank/DDBJ databases">
        <title>Corchorus olitorius genome sequencing.</title>
        <authorList>
            <person name="Alam M."/>
            <person name="Haque M.S."/>
            <person name="Islam M.S."/>
            <person name="Emdad E.M."/>
            <person name="Islam M.M."/>
            <person name="Ahmed B."/>
            <person name="Halim A."/>
            <person name="Hossen Q.M.M."/>
            <person name="Hossain M.Z."/>
            <person name="Ahmed R."/>
            <person name="Khan M.M."/>
            <person name="Islam R."/>
            <person name="Rashid M.M."/>
            <person name="Khan S.A."/>
            <person name="Rahman M.S."/>
            <person name="Alam M."/>
            <person name="Yahiya A.S."/>
            <person name="Khan M.S."/>
            <person name="Azam M.S."/>
            <person name="Haque T."/>
            <person name="Lashkar M.Z.H."/>
            <person name="Akhand A.I."/>
            <person name="Morshed G."/>
            <person name="Roy S."/>
            <person name="Uddin K.S."/>
            <person name="Rabeya T."/>
            <person name="Hossain A.S."/>
            <person name="Chowdhury A."/>
            <person name="Snigdha A.R."/>
            <person name="Mortoza M.S."/>
            <person name="Matin S.A."/>
            <person name="Hoque S.M.E."/>
            <person name="Islam M.K."/>
            <person name="Roy D.K."/>
            <person name="Haider R."/>
            <person name="Moosa M.M."/>
            <person name="Elias S.M."/>
            <person name="Hasan A.M."/>
            <person name="Jahan S."/>
            <person name="Shafiuddin M."/>
            <person name="Mahmood N."/>
            <person name="Shommy N.S."/>
        </authorList>
    </citation>
    <scope>NUCLEOTIDE SEQUENCE [LARGE SCALE GENOMIC DNA]</scope>
    <source>
        <strain evidence="9">cv. O-4</strain>
    </source>
</reference>
<comment type="caution">
    <text evidence="8">The sequence shown here is derived from an EMBL/GenBank/DDBJ whole genome shotgun (WGS) entry which is preliminary data.</text>
</comment>
<evidence type="ECO:0000259" key="7">
    <source>
        <dbReference type="PROSITE" id="PS51704"/>
    </source>
</evidence>
<keyword evidence="4" id="KW-0319">Glycerol metabolism</keyword>
<evidence type="ECO:0000256" key="1">
    <source>
        <dbReference type="ARBA" id="ARBA00007277"/>
    </source>
</evidence>
<dbReference type="Gene3D" id="3.20.20.190">
    <property type="entry name" value="Phosphatidylinositol (PI) phosphodiesterase"/>
    <property type="match status" value="1"/>
</dbReference>
<comment type="similarity">
    <text evidence="1">Belongs to the glycerophosphoryl diester phosphodiesterase family.</text>
</comment>
<dbReference type="InterPro" id="IPR030395">
    <property type="entry name" value="GP_PDE_dom"/>
</dbReference>
<comment type="catalytic activity">
    <reaction evidence="6">
        <text>a sn-glycero-3-phosphodiester + H2O = an alcohol + sn-glycerol 3-phosphate + H(+)</text>
        <dbReference type="Rhea" id="RHEA:12969"/>
        <dbReference type="ChEBI" id="CHEBI:15377"/>
        <dbReference type="ChEBI" id="CHEBI:15378"/>
        <dbReference type="ChEBI" id="CHEBI:30879"/>
        <dbReference type="ChEBI" id="CHEBI:57597"/>
        <dbReference type="ChEBI" id="CHEBI:83408"/>
        <dbReference type="EC" id="3.1.4.46"/>
    </reaction>
</comment>
<accession>A0A1R3J0L1</accession>
<gene>
    <name evidence="8" type="ORF">COLO4_20288</name>
</gene>
<dbReference type="STRING" id="93759.A0A1R3J0L1"/>
<keyword evidence="3" id="KW-0732">Signal</keyword>
<dbReference type="GO" id="GO:0006071">
    <property type="term" value="P:glycerol metabolic process"/>
    <property type="evidence" value="ECO:0007669"/>
    <property type="project" value="UniProtKB-KW"/>
</dbReference>
<dbReference type="SUPFAM" id="SSF51695">
    <property type="entry name" value="PLC-like phosphodiesterases"/>
    <property type="match status" value="1"/>
</dbReference>
<dbReference type="AlphaFoldDB" id="A0A1R3J0L1"/>
<evidence type="ECO:0000256" key="2">
    <source>
        <dbReference type="ARBA" id="ARBA00012247"/>
    </source>
</evidence>
<evidence type="ECO:0000256" key="5">
    <source>
        <dbReference type="ARBA" id="ARBA00022801"/>
    </source>
</evidence>
<dbReference type="GO" id="GO:0006629">
    <property type="term" value="P:lipid metabolic process"/>
    <property type="evidence" value="ECO:0007669"/>
    <property type="project" value="InterPro"/>
</dbReference>
<dbReference type="Proteomes" id="UP000187203">
    <property type="component" value="Unassembled WGS sequence"/>
</dbReference>
<keyword evidence="5" id="KW-0378">Hydrolase</keyword>
<protein>
    <recommendedName>
        <fullName evidence="2">glycerophosphodiester phosphodiesterase</fullName>
        <ecNumber evidence="2">3.1.4.46</ecNumber>
    </recommendedName>
</protein>
<dbReference type="GO" id="GO:0008889">
    <property type="term" value="F:glycerophosphodiester phosphodiesterase activity"/>
    <property type="evidence" value="ECO:0007669"/>
    <property type="project" value="UniProtKB-EC"/>
</dbReference>
<evidence type="ECO:0000256" key="6">
    <source>
        <dbReference type="ARBA" id="ARBA00047512"/>
    </source>
</evidence>
<name>A0A1R3J0L1_9ROSI</name>
<evidence type="ECO:0000256" key="4">
    <source>
        <dbReference type="ARBA" id="ARBA00022798"/>
    </source>
</evidence>
<dbReference type="EMBL" id="AWUE01017096">
    <property type="protein sequence ID" value="OMO88362.1"/>
    <property type="molecule type" value="Genomic_DNA"/>
</dbReference>
<dbReference type="PROSITE" id="PS51704">
    <property type="entry name" value="GP_PDE"/>
    <property type="match status" value="1"/>
</dbReference>
<dbReference type="EC" id="3.1.4.46" evidence="2"/>
<dbReference type="InterPro" id="IPR017946">
    <property type="entry name" value="PLC-like_Pdiesterase_TIM-brl"/>
</dbReference>